<evidence type="ECO:0000256" key="8">
    <source>
        <dbReference type="SAM" id="MobiDB-lite"/>
    </source>
</evidence>
<dbReference type="Gene3D" id="3.30.2090.10">
    <property type="entry name" value="Multidrug efflux transporter AcrB TolC docking domain, DN and DC subdomains"/>
    <property type="match status" value="2"/>
</dbReference>
<evidence type="ECO:0000313" key="10">
    <source>
        <dbReference type="EMBL" id="PZR08662.1"/>
    </source>
</evidence>
<dbReference type="Pfam" id="PF00873">
    <property type="entry name" value="ACR_tran"/>
    <property type="match status" value="1"/>
</dbReference>
<comment type="subcellular location">
    <subcellularLocation>
        <location evidence="1">Cell inner membrane</location>
        <topology evidence="1">Multi-pass membrane protein</topology>
    </subcellularLocation>
</comment>
<dbReference type="InterPro" id="IPR001036">
    <property type="entry name" value="Acrflvin-R"/>
</dbReference>
<dbReference type="FunFam" id="1.20.1640.10:FF:000001">
    <property type="entry name" value="Efflux pump membrane transporter"/>
    <property type="match status" value="1"/>
</dbReference>
<feature type="transmembrane region" description="Helical" evidence="9">
    <location>
        <begin position="391"/>
        <end position="411"/>
    </location>
</feature>
<gene>
    <name evidence="10" type="ORF">DI536_24490</name>
</gene>
<dbReference type="Proteomes" id="UP000249061">
    <property type="component" value="Unassembled WGS sequence"/>
</dbReference>
<dbReference type="PANTHER" id="PTHR32063">
    <property type="match status" value="1"/>
</dbReference>
<feature type="transmembrane region" description="Helical" evidence="9">
    <location>
        <begin position="462"/>
        <end position="482"/>
    </location>
</feature>
<keyword evidence="6 9" id="KW-1133">Transmembrane helix</keyword>
<reference evidence="10 11" key="1">
    <citation type="submission" date="2017-08" db="EMBL/GenBank/DDBJ databases">
        <title>Infants hospitalized years apart are colonized by the same room-sourced microbial strains.</title>
        <authorList>
            <person name="Brooks B."/>
            <person name="Olm M.R."/>
            <person name="Firek B.A."/>
            <person name="Baker R."/>
            <person name="Thomas B.C."/>
            <person name="Morowitz M.J."/>
            <person name="Banfield J.F."/>
        </authorList>
    </citation>
    <scope>NUCLEOTIDE SEQUENCE [LARGE SCALE GENOMIC DNA]</scope>
    <source>
        <strain evidence="10">S2_003_000_R2_14</strain>
    </source>
</reference>
<keyword evidence="7 9" id="KW-0472">Membrane</keyword>
<dbReference type="Gene3D" id="3.30.70.1320">
    <property type="entry name" value="Multidrug efflux transporter AcrB pore domain like"/>
    <property type="match status" value="1"/>
</dbReference>
<sequence length="1063" mass="113224">MSGSEPAGVSSAGVRSRSAAEGPPRDATGRSSGISEPFIKRPIATTLLAVAVLLAGGVGYFVLPVAPLPRFDMPTINVSANLPGASPETMASAVATPLERRFGRIAGLSEMTSQSSLGTTSITLQFNLDRDVDSAARDVQAAINAASAELPTNLPFRPNYRKVNPADAPILILSMTSDTIALPQLFDQANTYLAQKIAQVEGVGQVFVGGGQQPAVRIQADPYALASAGLTLEDIRTTVGAATANLPKGTFEAGSRQSAVVANDQLFGAEAWKPIVLTAKDGTIVRLTDVAKVFDDVENGRAAAWTNGKRSVQLMIRRQPGANIIETIERIKALLPEFAQSLSPAVNLEVSLDKSQTIRASVEDVEFTLVLSVVLVVAVVFVFLRSLRATAIPSVAVPLSLMGTFGVMALLDFSLNNLSLMALTISTGFVVDDAIVVTENIARFIEAGEDPRKAALKGAKQIGFTIISITVSLLAVFIPLLLMGGIVGRLFREFAITLAVAISVSALVSLTLTPMMCAQLLKHGHGSGTFVGRWLERGFDAIVRGYEHGLKWVLDHTALMLGVTFATMGLAVFLFIQIPKGLFPQQDTGQLQGMTEGPQDTSFASMKERVERVIEVLKDEPTFSHLVVFMGGGPGGGGNTSGFFVALKPRPDERTETADQIINRLRPKLAKIQGANVFLQAAQDLRVGGRSARTQYQYTLQTPSLEDLREWAPKLQEAMKKLPELKDVNSDAQSSGLQLSFLMDRDTASRLGVTPAAIDNTLYDAFGQRQIAVTYADRNQYRVVLEVPPELQQGPEGIKALFVRAADGGLVPLTQLGRIEPGSLPLSINHQGQFPATTLSFNLAPNVALGDAVKAIRAAELSIGMPASIRAGFMGTAQAFNDSLASQPLLIMMALVVVYIVLGVLYESFIHPITILSTLPSAGVGALIALQLANIELTIVAMVGLILLIGIVKKNAIMMIDFAIEAERDEGLSARDAIYKASVLRFRPILMTTMAALLGALPLAFGSGLGSELRKPLGVAIVGGLLVSQLLTMFTTPVVYLALDRFDSKKRNRNVAAREPTAA</sequence>
<keyword evidence="3" id="KW-1003">Cell membrane</keyword>
<keyword evidence="5 9" id="KW-0812">Transmembrane</keyword>
<feature type="transmembrane region" description="Helical" evidence="9">
    <location>
        <begin position="926"/>
        <end position="952"/>
    </location>
</feature>
<comment type="caution">
    <text evidence="10">The sequence shown here is derived from an EMBL/GenBank/DDBJ whole genome shotgun (WGS) entry which is preliminary data.</text>
</comment>
<feature type="transmembrane region" description="Helical" evidence="9">
    <location>
        <begin position="558"/>
        <end position="576"/>
    </location>
</feature>
<dbReference type="PRINTS" id="PR00702">
    <property type="entry name" value="ACRIFLAVINRP"/>
</dbReference>
<evidence type="ECO:0000313" key="11">
    <source>
        <dbReference type="Proteomes" id="UP000249061"/>
    </source>
</evidence>
<evidence type="ECO:0000256" key="3">
    <source>
        <dbReference type="ARBA" id="ARBA00022475"/>
    </source>
</evidence>
<dbReference type="SUPFAM" id="SSF82866">
    <property type="entry name" value="Multidrug efflux transporter AcrB transmembrane domain"/>
    <property type="match status" value="2"/>
</dbReference>
<evidence type="ECO:0000256" key="7">
    <source>
        <dbReference type="ARBA" id="ARBA00023136"/>
    </source>
</evidence>
<protein>
    <submittedName>
        <fullName evidence="10">Acriflavine resistance protein B</fullName>
    </submittedName>
</protein>
<dbReference type="AlphaFoldDB" id="A0A2W5T0R6"/>
<keyword evidence="2" id="KW-0813">Transport</keyword>
<dbReference type="InterPro" id="IPR027463">
    <property type="entry name" value="AcrB_DN_DC_subdom"/>
</dbReference>
<dbReference type="Gene3D" id="3.30.70.1430">
    <property type="entry name" value="Multidrug efflux transporter AcrB pore domain"/>
    <property type="match status" value="2"/>
</dbReference>
<dbReference type="NCBIfam" id="NF033617">
    <property type="entry name" value="RND_permease_2"/>
    <property type="match status" value="1"/>
</dbReference>
<feature type="region of interest" description="Disordered" evidence="8">
    <location>
        <begin position="1"/>
        <end position="35"/>
    </location>
</feature>
<feature type="compositionally biased region" description="Low complexity" evidence="8">
    <location>
        <begin position="7"/>
        <end position="20"/>
    </location>
</feature>
<evidence type="ECO:0000256" key="2">
    <source>
        <dbReference type="ARBA" id="ARBA00022448"/>
    </source>
</evidence>
<keyword evidence="4" id="KW-0997">Cell inner membrane</keyword>
<dbReference type="FunFam" id="3.30.70.1430:FF:000001">
    <property type="entry name" value="Efflux pump membrane transporter"/>
    <property type="match status" value="1"/>
</dbReference>
<dbReference type="PANTHER" id="PTHR32063:SF34">
    <property type="entry name" value="MULTIDRUG RESISTANCE PROTEIN MDTC"/>
    <property type="match status" value="1"/>
</dbReference>
<dbReference type="Gene3D" id="3.30.70.1440">
    <property type="entry name" value="Multidrug efflux transporter AcrB pore domain"/>
    <property type="match status" value="1"/>
</dbReference>
<dbReference type="EMBL" id="QFQP01000024">
    <property type="protein sequence ID" value="PZR08662.1"/>
    <property type="molecule type" value="Genomic_DNA"/>
</dbReference>
<feature type="transmembrane region" description="Helical" evidence="9">
    <location>
        <begin position="494"/>
        <end position="512"/>
    </location>
</feature>
<dbReference type="SUPFAM" id="SSF82693">
    <property type="entry name" value="Multidrug efflux transporter AcrB pore domain, PN1, PN2, PC1 and PC2 subdomains"/>
    <property type="match status" value="3"/>
</dbReference>
<evidence type="ECO:0000256" key="5">
    <source>
        <dbReference type="ARBA" id="ARBA00022692"/>
    </source>
</evidence>
<feature type="transmembrane region" description="Helical" evidence="9">
    <location>
        <begin position="1017"/>
        <end position="1043"/>
    </location>
</feature>
<feature type="transmembrane region" description="Helical" evidence="9">
    <location>
        <begin position="889"/>
        <end position="906"/>
    </location>
</feature>
<evidence type="ECO:0000256" key="1">
    <source>
        <dbReference type="ARBA" id="ARBA00004429"/>
    </source>
</evidence>
<dbReference type="SUPFAM" id="SSF82714">
    <property type="entry name" value="Multidrug efflux transporter AcrB TolC docking domain, DN and DC subdomains"/>
    <property type="match status" value="2"/>
</dbReference>
<evidence type="ECO:0000256" key="9">
    <source>
        <dbReference type="SAM" id="Phobius"/>
    </source>
</evidence>
<organism evidence="10 11">
    <name type="scientific">Archangium gephyra</name>
    <dbReference type="NCBI Taxonomy" id="48"/>
    <lineage>
        <taxon>Bacteria</taxon>
        <taxon>Pseudomonadati</taxon>
        <taxon>Myxococcota</taxon>
        <taxon>Myxococcia</taxon>
        <taxon>Myxococcales</taxon>
        <taxon>Cystobacterineae</taxon>
        <taxon>Archangiaceae</taxon>
        <taxon>Archangium</taxon>
    </lineage>
</organism>
<evidence type="ECO:0000256" key="4">
    <source>
        <dbReference type="ARBA" id="ARBA00022519"/>
    </source>
</evidence>
<name>A0A2W5T0R6_9BACT</name>
<feature type="transmembrane region" description="Helical" evidence="9">
    <location>
        <begin position="367"/>
        <end position="384"/>
    </location>
</feature>
<proteinExistence type="predicted"/>
<dbReference type="GO" id="GO:0042910">
    <property type="term" value="F:xenobiotic transmembrane transporter activity"/>
    <property type="evidence" value="ECO:0007669"/>
    <property type="project" value="TreeGrafter"/>
</dbReference>
<dbReference type="GO" id="GO:0005886">
    <property type="term" value="C:plasma membrane"/>
    <property type="evidence" value="ECO:0007669"/>
    <property type="project" value="UniProtKB-SubCell"/>
</dbReference>
<accession>A0A2W5T0R6</accession>
<feature type="transmembrane region" description="Helical" evidence="9">
    <location>
        <begin position="43"/>
        <end position="63"/>
    </location>
</feature>
<dbReference type="Gene3D" id="1.20.1640.10">
    <property type="entry name" value="Multidrug efflux transporter AcrB transmembrane domain"/>
    <property type="match status" value="2"/>
</dbReference>
<evidence type="ECO:0000256" key="6">
    <source>
        <dbReference type="ARBA" id="ARBA00022989"/>
    </source>
</evidence>
<feature type="transmembrane region" description="Helical" evidence="9">
    <location>
        <begin position="988"/>
        <end position="1005"/>
    </location>
</feature>